<name>A0A0E0HRC9_ORYNI</name>
<proteinExistence type="predicted"/>
<reference evidence="1" key="1">
    <citation type="submission" date="2015-04" db="UniProtKB">
        <authorList>
            <consortium name="EnsemblPlants"/>
        </authorList>
    </citation>
    <scope>IDENTIFICATION</scope>
    <source>
        <strain evidence="1">SL10</strain>
    </source>
</reference>
<dbReference type="Proteomes" id="UP000006591">
    <property type="component" value="Chromosome 6"/>
</dbReference>
<evidence type="ECO:0000313" key="2">
    <source>
        <dbReference type="Proteomes" id="UP000006591"/>
    </source>
</evidence>
<protein>
    <submittedName>
        <fullName evidence="1">Uncharacterized protein</fullName>
    </submittedName>
</protein>
<dbReference type="EnsemblPlants" id="ONIVA06G18920.1">
    <property type="protein sequence ID" value="ONIVA06G18920.1"/>
    <property type="gene ID" value="ONIVA06G18920"/>
</dbReference>
<dbReference type="HOGENOM" id="CLU_2964929_0_0_1"/>
<accession>A0A0E0HRC9</accession>
<dbReference type="AlphaFoldDB" id="A0A0E0HRC9"/>
<evidence type="ECO:0000313" key="1">
    <source>
        <dbReference type="EnsemblPlants" id="ONIVA06G18920.1"/>
    </source>
</evidence>
<dbReference type="Gramene" id="ONIVA06G18920.1">
    <property type="protein sequence ID" value="ONIVA06G18920.1"/>
    <property type="gene ID" value="ONIVA06G18920"/>
</dbReference>
<organism evidence="1">
    <name type="scientific">Oryza nivara</name>
    <name type="common">Indian wild rice</name>
    <name type="synonym">Oryza sativa f. spontanea</name>
    <dbReference type="NCBI Taxonomy" id="4536"/>
    <lineage>
        <taxon>Eukaryota</taxon>
        <taxon>Viridiplantae</taxon>
        <taxon>Streptophyta</taxon>
        <taxon>Embryophyta</taxon>
        <taxon>Tracheophyta</taxon>
        <taxon>Spermatophyta</taxon>
        <taxon>Magnoliopsida</taxon>
        <taxon>Liliopsida</taxon>
        <taxon>Poales</taxon>
        <taxon>Poaceae</taxon>
        <taxon>BOP clade</taxon>
        <taxon>Oryzoideae</taxon>
        <taxon>Oryzeae</taxon>
        <taxon>Oryzinae</taxon>
        <taxon>Oryza</taxon>
    </lineage>
</organism>
<sequence>MELTYWRSCTLAVWVLSYSGFHPTRVAARAYSIRRSKVKPFDGIIMEITSFLYPRHVYV</sequence>
<keyword evidence="2" id="KW-1185">Reference proteome</keyword>
<reference evidence="1" key="2">
    <citation type="submission" date="2018-04" db="EMBL/GenBank/DDBJ databases">
        <title>OnivRS2 (Oryza nivara Reference Sequence Version 2).</title>
        <authorList>
            <person name="Zhang J."/>
            <person name="Kudrna D."/>
            <person name="Lee S."/>
            <person name="Talag J."/>
            <person name="Rajasekar S."/>
            <person name="Welchert J."/>
            <person name="Hsing Y.-I."/>
            <person name="Wing R.A."/>
        </authorList>
    </citation>
    <scope>NUCLEOTIDE SEQUENCE [LARGE SCALE GENOMIC DNA]</scope>
    <source>
        <strain evidence="1">SL10</strain>
    </source>
</reference>